<dbReference type="InterPro" id="IPR051021">
    <property type="entry name" value="Mito_Ser/Thr_phosphatase"/>
</dbReference>
<dbReference type="GO" id="GO:0005739">
    <property type="term" value="C:mitochondrion"/>
    <property type="evidence" value="ECO:0007669"/>
    <property type="project" value="TreeGrafter"/>
</dbReference>
<evidence type="ECO:0000256" key="3">
    <source>
        <dbReference type="ARBA" id="ARBA00039765"/>
    </source>
</evidence>
<name>A0A024G920_9STRA</name>
<dbReference type="SUPFAM" id="SSF50729">
    <property type="entry name" value="PH domain-like"/>
    <property type="match status" value="1"/>
</dbReference>
<evidence type="ECO:0000256" key="1">
    <source>
        <dbReference type="ARBA" id="ARBA00006717"/>
    </source>
</evidence>
<dbReference type="OrthoDB" id="354304at2759"/>
<reference evidence="6 7" key="1">
    <citation type="submission" date="2012-05" db="EMBL/GenBank/DDBJ databases">
        <title>Recombination and specialization in a pathogen metapopulation.</title>
        <authorList>
            <person name="Gardiner A."/>
            <person name="Kemen E."/>
            <person name="Schultz-Larsen T."/>
            <person name="MacLean D."/>
            <person name="Van Oosterhout C."/>
            <person name="Jones J.D.G."/>
        </authorList>
    </citation>
    <scope>NUCLEOTIDE SEQUENCE [LARGE SCALE GENOMIC DNA]</scope>
    <source>
        <strain evidence="6 7">Ac Nc2</strain>
    </source>
</reference>
<dbReference type="GO" id="GO:0090141">
    <property type="term" value="P:positive regulation of mitochondrial fission"/>
    <property type="evidence" value="ECO:0007669"/>
    <property type="project" value="TreeGrafter"/>
</dbReference>
<protein>
    <recommendedName>
        <fullName evidence="3">Serine/threonine-protein phosphatase PGAM5, mitochondrial</fullName>
    </recommendedName>
    <alternativeName>
        <fullName evidence="4">Serine/threonine-protein phosphatase Pgam5, mitochondrial</fullName>
    </alternativeName>
</protein>
<dbReference type="AlphaFoldDB" id="A0A024G920"/>
<evidence type="ECO:0000256" key="2">
    <source>
        <dbReference type="ARBA" id="ARBA00022801"/>
    </source>
</evidence>
<dbReference type="PANTHER" id="PTHR20935:SF0">
    <property type="entry name" value="SERINE_THREONINE-PROTEIN PHOSPHATASE PGAM5, MITOCHONDRIAL"/>
    <property type="match status" value="1"/>
</dbReference>
<proteinExistence type="inferred from homology"/>
<dbReference type="Gene3D" id="3.40.50.1240">
    <property type="entry name" value="Phosphoglycerate mutase-like"/>
    <property type="match status" value="1"/>
</dbReference>
<organism evidence="6 7">
    <name type="scientific">Albugo candida</name>
    <dbReference type="NCBI Taxonomy" id="65357"/>
    <lineage>
        <taxon>Eukaryota</taxon>
        <taxon>Sar</taxon>
        <taxon>Stramenopiles</taxon>
        <taxon>Oomycota</taxon>
        <taxon>Peronosporomycetes</taxon>
        <taxon>Albuginales</taxon>
        <taxon>Albuginaceae</taxon>
        <taxon>Albugo</taxon>
    </lineage>
</organism>
<evidence type="ECO:0000256" key="5">
    <source>
        <dbReference type="SAM" id="MobiDB-lite"/>
    </source>
</evidence>
<feature type="region of interest" description="Disordered" evidence="5">
    <location>
        <begin position="16"/>
        <end position="62"/>
    </location>
</feature>
<feature type="compositionally biased region" description="Low complexity" evidence="5">
    <location>
        <begin position="22"/>
        <end position="33"/>
    </location>
</feature>
<dbReference type="EMBL" id="CAIX01000045">
    <property type="protein sequence ID" value="CCI43169.1"/>
    <property type="molecule type" value="Genomic_DNA"/>
</dbReference>
<dbReference type="Pfam" id="PF00300">
    <property type="entry name" value="His_Phos_1"/>
    <property type="match status" value="1"/>
</dbReference>
<dbReference type="SUPFAM" id="SSF53254">
    <property type="entry name" value="Phosphoglycerate mutase-like"/>
    <property type="match status" value="1"/>
</dbReference>
<keyword evidence="7" id="KW-1185">Reference proteome</keyword>
<keyword evidence="2" id="KW-0378">Hydrolase</keyword>
<dbReference type="GO" id="GO:0004722">
    <property type="term" value="F:protein serine/threonine phosphatase activity"/>
    <property type="evidence" value="ECO:0007669"/>
    <property type="project" value="TreeGrafter"/>
</dbReference>
<gene>
    <name evidence="6" type="ORF">BN9_039530</name>
</gene>
<sequence>MTLQWKHHVVNDVTEDKTSVETSSFRQRTSTSSPLDIYEDDSGRPSNHSNSSSGTGNTQYNFAGGKGPLRAVHFSDTKGLELTQAVQGDTYYPTPQMARSIVHNGSLRRFTADEVELYFSEDVHRYPVTPNDYAVRKLQQRCDILIAGSMELMKKKTLVLSKWRKCRAELHHGVLILRPIKEGGSSGKKRTIIPIASCKVDFAALAEHQLEITFTYQLETAKRRVRLESMTDMFMWWWGIQLASKCRCDMEQLHQAIQSKGKADKRDAKGLSESPYSTSALHHLGNPHQAYANADTRTLNGSSSDVCTFFPRTMAKKETVQVQGTNGASEIISTISAGIPMMSDGPAMIHSKATMTTGVTHLLLIRHAEAENIQFRVSDRDKYLTERGQRQAEKTAQYLEKQLREVMASDDNVELIYGGLLRSVETAQVFHKHIPWLRHSYHCCFLEDGAPKEIGPLYRQEYRNAMHKMAFEFICHWDAHEDKSRSVPITDLEKYKIVICHTSFIQYCLAQCYQISKDIIQLGAPIAHCSISQIDIKKGESMTATYSNRVTHLPLTHRTTD</sequence>
<dbReference type="Proteomes" id="UP000053237">
    <property type="component" value="Unassembled WGS sequence"/>
</dbReference>
<evidence type="ECO:0000256" key="4">
    <source>
        <dbReference type="ARBA" id="ARBA00040722"/>
    </source>
</evidence>
<dbReference type="InParanoid" id="A0A024G920"/>
<comment type="similarity">
    <text evidence="1">Belongs to the phosphoglycerate mutase family. BPG-dependent PGAM subfamily.</text>
</comment>
<dbReference type="PANTHER" id="PTHR20935">
    <property type="entry name" value="PHOSPHOGLYCERATE MUTASE-RELATED"/>
    <property type="match status" value="1"/>
</dbReference>
<evidence type="ECO:0000313" key="6">
    <source>
        <dbReference type="EMBL" id="CCI43169.1"/>
    </source>
</evidence>
<dbReference type="InterPro" id="IPR029033">
    <property type="entry name" value="His_PPase_superfam"/>
</dbReference>
<evidence type="ECO:0000313" key="7">
    <source>
        <dbReference type="Proteomes" id="UP000053237"/>
    </source>
</evidence>
<feature type="compositionally biased region" description="Low complexity" evidence="5">
    <location>
        <begin position="44"/>
        <end position="57"/>
    </location>
</feature>
<accession>A0A024G920</accession>
<dbReference type="InterPro" id="IPR013078">
    <property type="entry name" value="His_Pase_superF_clade-1"/>
</dbReference>
<dbReference type="CDD" id="cd07067">
    <property type="entry name" value="HP_PGM_like"/>
    <property type="match status" value="1"/>
</dbReference>
<comment type="caution">
    <text evidence="6">The sequence shown here is derived from an EMBL/GenBank/DDBJ whole genome shotgun (WGS) entry which is preliminary data.</text>
</comment>
<dbReference type="STRING" id="65357.A0A024G920"/>